<organism evidence="3">
    <name type="scientific">Metarhizium acridum (strain CQMa 102)</name>
    <dbReference type="NCBI Taxonomy" id="655827"/>
    <lineage>
        <taxon>Eukaryota</taxon>
        <taxon>Fungi</taxon>
        <taxon>Dikarya</taxon>
        <taxon>Ascomycota</taxon>
        <taxon>Pezizomycotina</taxon>
        <taxon>Sordariomycetes</taxon>
        <taxon>Hypocreomycetidae</taxon>
        <taxon>Hypocreales</taxon>
        <taxon>Clavicipitaceae</taxon>
        <taxon>Metarhizium</taxon>
    </lineage>
</organism>
<dbReference type="GO" id="GO:0009116">
    <property type="term" value="P:nucleoside metabolic process"/>
    <property type="evidence" value="ECO:0007669"/>
    <property type="project" value="InterPro"/>
</dbReference>
<gene>
    <name evidence="2" type="ORF">MAC_07673</name>
</gene>
<dbReference type="Gene3D" id="3.40.50.1580">
    <property type="entry name" value="Nucleoside phosphorylase domain"/>
    <property type="match status" value="1"/>
</dbReference>
<dbReference type="GO" id="GO:0003824">
    <property type="term" value="F:catalytic activity"/>
    <property type="evidence" value="ECO:0007669"/>
    <property type="project" value="InterPro"/>
</dbReference>
<dbReference type="InterPro" id="IPR053137">
    <property type="entry name" value="NLR-like"/>
</dbReference>
<dbReference type="InParanoid" id="E9ECS5"/>
<dbReference type="AlphaFoldDB" id="E9ECS5"/>
<dbReference type="PANTHER" id="PTHR46082:SF11">
    <property type="entry name" value="AAA+ ATPASE DOMAIN-CONTAINING PROTEIN-RELATED"/>
    <property type="match status" value="1"/>
</dbReference>
<dbReference type="Pfam" id="PF01048">
    <property type="entry name" value="PNP_UDP_1"/>
    <property type="match status" value="1"/>
</dbReference>
<name>E9ECS5_METAQ</name>
<dbReference type="Proteomes" id="UP000002499">
    <property type="component" value="Unassembled WGS sequence"/>
</dbReference>
<feature type="domain" description="Nucleoside phosphorylase" evidence="1">
    <location>
        <begin position="16"/>
        <end position="303"/>
    </location>
</feature>
<dbReference type="RefSeq" id="XP_007814013.1">
    <property type="nucleotide sequence ID" value="XM_007815822.1"/>
</dbReference>
<dbReference type="PANTHER" id="PTHR46082">
    <property type="entry name" value="ATP/GTP-BINDING PROTEIN-RELATED"/>
    <property type="match status" value="1"/>
</dbReference>
<evidence type="ECO:0000313" key="2">
    <source>
        <dbReference type="EMBL" id="EFY86292.1"/>
    </source>
</evidence>
<dbReference type="STRING" id="655827.E9ECS5"/>
<dbReference type="KEGG" id="maw:19251984"/>
<sequence>MMERRFQLPPPKEYTVGWVCALPIEYAAAQELLDEEHTEPSLDPNDGNSYAFGTFDKHNVVIACLPAGQTGNVSAAALVTQMMASFREIRFILLVGVGGGVPSVRNDIRLGDVVISQPAQNYGGVVQYDFGKEKPGGFVRTGSLASPPKALLSAVAKLQSNYFRQKIRSVEYITKLHRLPVFGRDIDWADTLYEAEYTHVGEEGQTCKSCSQERVVKRAPRKTSQFVIHYGTIASGDKVMRDAVIRDRVSRGLGGVLCFEMEAAGLMNNAPCLVIRGICDYADSHKNKLWQAYAAGTAAACAKELLSVIPATDIINTTTSHKRIDARPG</sequence>
<evidence type="ECO:0000259" key="1">
    <source>
        <dbReference type="Pfam" id="PF01048"/>
    </source>
</evidence>
<reference evidence="2 3" key="1">
    <citation type="journal article" date="2011" name="PLoS Genet.">
        <title>Genome sequencing and comparative transcriptomics of the model entomopathogenic fungi Metarhizium anisopliae and M. acridum.</title>
        <authorList>
            <person name="Gao Q."/>
            <person name="Jin K."/>
            <person name="Ying S.H."/>
            <person name="Zhang Y."/>
            <person name="Xiao G."/>
            <person name="Shang Y."/>
            <person name="Duan Z."/>
            <person name="Hu X."/>
            <person name="Xie X.Q."/>
            <person name="Zhou G."/>
            <person name="Peng G."/>
            <person name="Luo Z."/>
            <person name="Huang W."/>
            <person name="Wang B."/>
            <person name="Fang W."/>
            <person name="Wang S."/>
            <person name="Zhong Y."/>
            <person name="Ma L.J."/>
            <person name="St Leger R.J."/>
            <person name="Zhao G.P."/>
            <person name="Pei Y."/>
            <person name="Feng M.G."/>
            <person name="Xia Y."/>
            <person name="Wang C."/>
        </authorList>
    </citation>
    <scope>NUCLEOTIDE SEQUENCE [LARGE SCALE GENOMIC DNA]</scope>
    <source>
        <strain evidence="2 3">CQMa 102</strain>
    </source>
</reference>
<evidence type="ECO:0000313" key="3">
    <source>
        <dbReference type="Proteomes" id="UP000002499"/>
    </source>
</evidence>
<protein>
    <submittedName>
        <fullName evidence="2">Pfs domain-containing protein</fullName>
    </submittedName>
</protein>
<dbReference type="InterPro" id="IPR000845">
    <property type="entry name" value="Nucleoside_phosphorylase_d"/>
</dbReference>
<dbReference type="EMBL" id="GL698551">
    <property type="protein sequence ID" value="EFY86292.1"/>
    <property type="molecule type" value="Genomic_DNA"/>
</dbReference>
<dbReference type="OrthoDB" id="626167at2759"/>
<proteinExistence type="predicted"/>
<accession>E9ECS5</accession>
<dbReference type="HOGENOM" id="CLU_000288_34_22_1"/>
<keyword evidence="3" id="KW-1185">Reference proteome</keyword>
<dbReference type="OMA" id="ERSCENC"/>
<dbReference type="InterPro" id="IPR035994">
    <property type="entry name" value="Nucleoside_phosphorylase_sf"/>
</dbReference>
<dbReference type="GeneID" id="19251984"/>
<dbReference type="eggNOG" id="ENOG502T30H">
    <property type="taxonomic scope" value="Eukaryota"/>
</dbReference>
<dbReference type="SUPFAM" id="SSF53167">
    <property type="entry name" value="Purine and uridine phosphorylases"/>
    <property type="match status" value="1"/>
</dbReference>